<protein>
    <submittedName>
        <fullName evidence="2">Uncharacterized protein</fullName>
    </submittedName>
</protein>
<proteinExistence type="predicted"/>
<keyword evidence="1" id="KW-0472">Membrane</keyword>
<name>A0A3P6U7D0_DIBLA</name>
<evidence type="ECO:0000313" key="2">
    <source>
        <dbReference type="EMBL" id="VDK74688.1"/>
    </source>
</evidence>
<feature type="transmembrane region" description="Helical" evidence="1">
    <location>
        <begin position="7"/>
        <end position="29"/>
    </location>
</feature>
<keyword evidence="3" id="KW-1185">Reference proteome</keyword>
<evidence type="ECO:0000313" key="3">
    <source>
        <dbReference type="Proteomes" id="UP000281553"/>
    </source>
</evidence>
<organism evidence="2 3">
    <name type="scientific">Dibothriocephalus latus</name>
    <name type="common">Fish tapeworm</name>
    <name type="synonym">Diphyllobothrium latum</name>
    <dbReference type="NCBI Taxonomy" id="60516"/>
    <lineage>
        <taxon>Eukaryota</taxon>
        <taxon>Metazoa</taxon>
        <taxon>Spiralia</taxon>
        <taxon>Lophotrochozoa</taxon>
        <taxon>Platyhelminthes</taxon>
        <taxon>Cestoda</taxon>
        <taxon>Eucestoda</taxon>
        <taxon>Diphyllobothriidea</taxon>
        <taxon>Diphyllobothriidae</taxon>
        <taxon>Dibothriocephalus</taxon>
    </lineage>
</organism>
<keyword evidence="1" id="KW-0812">Transmembrane</keyword>
<feature type="transmembrane region" description="Helical" evidence="1">
    <location>
        <begin position="79"/>
        <end position="105"/>
    </location>
</feature>
<sequence>MEKNDIGVLIGTVISLILLICGVSIHRWPCGLVKVGVFSGCLINHDDKYLVIGILLIIAIILIAFELIAVILDLTIGDAWTGITALVCACIGAVLALAAMLYYYIEINSSISPILSTIGMAFAVAVAIFMVMQKISC</sequence>
<reference evidence="2 3" key="1">
    <citation type="submission" date="2018-11" db="EMBL/GenBank/DDBJ databases">
        <authorList>
            <consortium name="Pathogen Informatics"/>
        </authorList>
    </citation>
    <scope>NUCLEOTIDE SEQUENCE [LARGE SCALE GENOMIC DNA]</scope>
</reference>
<keyword evidence="1" id="KW-1133">Transmembrane helix</keyword>
<dbReference type="Proteomes" id="UP000281553">
    <property type="component" value="Unassembled WGS sequence"/>
</dbReference>
<evidence type="ECO:0000256" key="1">
    <source>
        <dbReference type="SAM" id="Phobius"/>
    </source>
</evidence>
<dbReference type="EMBL" id="UYRU01042342">
    <property type="protein sequence ID" value="VDK74688.1"/>
    <property type="molecule type" value="Genomic_DNA"/>
</dbReference>
<gene>
    <name evidence="2" type="ORF">DILT_LOCUS2608</name>
</gene>
<feature type="transmembrane region" description="Helical" evidence="1">
    <location>
        <begin position="49"/>
        <end position="72"/>
    </location>
</feature>
<dbReference type="AlphaFoldDB" id="A0A3P6U7D0"/>
<accession>A0A3P6U7D0</accession>
<feature type="transmembrane region" description="Helical" evidence="1">
    <location>
        <begin position="111"/>
        <end position="132"/>
    </location>
</feature>